<accession>A0A7Z9A412</accession>
<gene>
    <name evidence="2" type="ORF">NCTC10207_00513</name>
</gene>
<evidence type="ECO:0000313" key="2">
    <source>
        <dbReference type="EMBL" id="VEI22437.1"/>
    </source>
</evidence>
<organism evidence="2 3">
    <name type="scientific">Rothia aeria</name>
    <dbReference type="NCBI Taxonomy" id="172042"/>
    <lineage>
        <taxon>Bacteria</taxon>
        <taxon>Bacillati</taxon>
        <taxon>Actinomycetota</taxon>
        <taxon>Actinomycetes</taxon>
        <taxon>Micrococcales</taxon>
        <taxon>Micrococcaceae</taxon>
        <taxon>Rothia</taxon>
    </lineage>
</organism>
<feature type="transmembrane region" description="Helical" evidence="1">
    <location>
        <begin position="162"/>
        <end position="179"/>
    </location>
</feature>
<keyword evidence="1" id="KW-0812">Transmembrane</keyword>
<evidence type="ECO:0000256" key="1">
    <source>
        <dbReference type="SAM" id="Phobius"/>
    </source>
</evidence>
<feature type="transmembrane region" description="Helical" evidence="1">
    <location>
        <begin position="71"/>
        <end position="96"/>
    </location>
</feature>
<name>A0A7Z9A412_9MICC</name>
<feature type="transmembrane region" description="Helical" evidence="1">
    <location>
        <begin position="136"/>
        <end position="155"/>
    </location>
</feature>
<keyword evidence="1" id="KW-1133">Transmembrane helix</keyword>
<dbReference type="AlphaFoldDB" id="A0A7Z9A412"/>
<dbReference type="Proteomes" id="UP000282386">
    <property type="component" value="Chromosome"/>
</dbReference>
<feature type="transmembrane region" description="Helical" evidence="1">
    <location>
        <begin position="28"/>
        <end position="50"/>
    </location>
</feature>
<dbReference type="EMBL" id="LR134479">
    <property type="protein sequence ID" value="VEI22437.1"/>
    <property type="molecule type" value="Genomic_DNA"/>
</dbReference>
<keyword evidence="2" id="KW-0378">Hydrolase</keyword>
<keyword evidence="2" id="KW-0645">Protease</keyword>
<dbReference type="RefSeq" id="WP_126499677.1">
    <property type="nucleotide sequence ID" value="NZ_LR134479.1"/>
</dbReference>
<dbReference type="GO" id="GO:0008233">
    <property type="term" value="F:peptidase activity"/>
    <property type="evidence" value="ECO:0007669"/>
    <property type="project" value="UniProtKB-KW"/>
</dbReference>
<sequence length="196" mass="21478">MNASNKQIWAGRSRPLTLNLNGMLHLCYRVAVLFLPIIVFAFLLVIGGLLGDQGQHIYFTPGRVEMREGKLAAGLVVLGLLIMWLVVTCALIPAVIHELGHALALRYVAGVRHIRIESTPLRFSLLAPHEDLTPKSSLMVAVAGPVAAFIGGTVWQLMGHSFIAFWWYMHLIMLLPLFGDGKELFKAITAIRASGA</sequence>
<keyword evidence="1" id="KW-0472">Membrane</keyword>
<protein>
    <submittedName>
        <fullName evidence="2">Zn-dependent proteases</fullName>
    </submittedName>
</protein>
<dbReference type="GO" id="GO:0006508">
    <property type="term" value="P:proteolysis"/>
    <property type="evidence" value="ECO:0007669"/>
    <property type="project" value="UniProtKB-KW"/>
</dbReference>
<proteinExistence type="predicted"/>
<evidence type="ECO:0000313" key="3">
    <source>
        <dbReference type="Proteomes" id="UP000282386"/>
    </source>
</evidence>
<reference evidence="2 3" key="1">
    <citation type="submission" date="2018-12" db="EMBL/GenBank/DDBJ databases">
        <authorList>
            <consortium name="Pathogen Informatics"/>
        </authorList>
    </citation>
    <scope>NUCLEOTIDE SEQUENCE [LARGE SCALE GENOMIC DNA]</scope>
    <source>
        <strain evidence="2 3">NCTC10207</strain>
    </source>
</reference>